<comment type="cofactor">
    <cofactor evidence="1 6">
        <name>(R)-lipoate</name>
        <dbReference type="ChEBI" id="CHEBI:83088"/>
    </cofactor>
</comment>
<dbReference type="FunFam" id="3.30.559.10:FF:000007">
    <property type="entry name" value="Dihydrolipoamide acetyltransferase component of pyruvate dehydrogenase complex"/>
    <property type="match status" value="1"/>
</dbReference>
<dbReference type="Pfam" id="PF00364">
    <property type="entry name" value="Biotin_lipoyl"/>
    <property type="match status" value="2"/>
</dbReference>
<dbReference type="PROSITE" id="PS51826">
    <property type="entry name" value="PSBD"/>
    <property type="match status" value="1"/>
</dbReference>
<dbReference type="CDD" id="cd06849">
    <property type="entry name" value="lipoyl_domain"/>
    <property type="match status" value="2"/>
</dbReference>
<comment type="caution">
    <text evidence="10">The sequence shown here is derived from an EMBL/GenBank/DDBJ whole genome shotgun (WGS) entry which is preliminary data.</text>
</comment>
<dbReference type="PANTHER" id="PTHR43178:SF5">
    <property type="entry name" value="LIPOAMIDE ACYLTRANSFERASE COMPONENT OF BRANCHED-CHAIN ALPHA-KETO ACID DEHYDROGENASE COMPLEX, MITOCHONDRIAL"/>
    <property type="match status" value="1"/>
</dbReference>
<evidence type="ECO:0000313" key="10">
    <source>
        <dbReference type="EMBL" id="GEB45589.1"/>
    </source>
</evidence>
<dbReference type="RefSeq" id="WP_141376657.1">
    <property type="nucleotide sequence ID" value="NZ_BJML01000004.1"/>
</dbReference>
<organism evidence="10 11">
    <name type="scientific">Microbacterium testaceum</name>
    <name type="common">Aureobacterium testaceum</name>
    <name type="synonym">Brevibacterium testaceum</name>
    <dbReference type="NCBI Taxonomy" id="2033"/>
    <lineage>
        <taxon>Bacteria</taxon>
        <taxon>Bacillati</taxon>
        <taxon>Actinomycetota</taxon>
        <taxon>Actinomycetes</taxon>
        <taxon>Micrococcales</taxon>
        <taxon>Microbacteriaceae</taxon>
        <taxon>Microbacterium</taxon>
    </lineage>
</organism>
<feature type="region of interest" description="Disordered" evidence="7">
    <location>
        <begin position="207"/>
        <end position="271"/>
    </location>
</feature>
<feature type="compositionally biased region" description="Low complexity" evidence="7">
    <location>
        <begin position="81"/>
        <end position="125"/>
    </location>
</feature>
<dbReference type="Pfam" id="PF00198">
    <property type="entry name" value="2-oxoacid_dh"/>
    <property type="match status" value="1"/>
</dbReference>
<dbReference type="AlphaFoldDB" id="A0A4Y3QKW4"/>
<evidence type="ECO:0000256" key="5">
    <source>
        <dbReference type="ARBA" id="ARBA00023315"/>
    </source>
</evidence>
<dbReference type="SUPFAM" id="SSF52777">
    <property type="entry name" value="CoA-dependent acyltransferases"/>
    <property type="match status" value="1"/>
</dbReference>
<dbReference type="InterPro" id="IPR023213">
    <property type="entry name" value="CAT-like_dom_sf"/>
</dbReference>
<feature type="compositionally biased region" description="Low complexity" evidence="7">
    <location>
        <begin position="253"/>
        <end position="266"/>
    </location>
</feature>
<dbReference type="Proteomes" id="UP000319525">
    <property type="component" value="Unassembled WGS sequence"/>
</dbReference>
<dbReference type="InterPro" id="IPR036625">
    <property type="entry name" value="E3-bd_dom_sf"/>
</dbReference>
<dbReference type="InterPro" id="IPR050743">
    <property type="entry name" value="2-oxoacid_DH_E2_comp"/>
</dbReference>
<feature type="domain" description="Lipoyl-binding" evidence="8">
    <location>
        <begin position="129"/>
        <end position="204"/>
    </location>
</feature>
<evidence type="ECO:0000256" key="3">
    <source>
        <dbReference type="ARBA" id="ARBA00022679"/>
    </source>
</evidence>
<dbReference type="GO" id="GO:0005737">
    <property type="term" value="C:cytoplasm"/>
    <property type="evidence" value="ECO:0007669"/>
    <property type="project" value="TreeGrafter"/>
</dbReference>
<proteinExistence type="inferred from homology"/>
<dbReference type="InterPro" id="IPR014276">
    <property type="entry name" value="2-oxoglutarate_DH_E2"/>
</dbReference>
<dbReference type="InterPro" id="IPR000089">
    <property type="entry name" value="Biotin_lipoyl"/>
</dbReference>
<dbReference type="SUPFAM" id="SSF47005">
    <property type="entry name" value="Peripheral subunit-binding domain of 2-oxo acid dehydrogenase complex"/>
    <property type="match status" value="1"/>
</dbReference>
<accession>A0A4Y3QKW4</accession>
<protein>
    <recommendedName>
        <fullName evidence="6">Dihydrolipoamide acetyltransferase component of pyruvate dehydrogenase complex</fullName>
        <ecNumber evidence="6">2.3.1.-</ecNumber>
    </recommendedName>
</protein>
<evidence type="ECO:0000256" key="7">
    <source>
        <dbReference type="SAM" id="MobiDB-lite"/>
    </source>
</evidence>
<feature type="region of interest" description="Disordered" evidence="7">
    <location>
        <begin position="78"/>
        <end position="139"/>
    </location>
</feature>
<dbReference type="NCBIfam" id="TIGR02927">
    <property type="entry name" value="SucB_Actino"/>
    <property type="match status" value="1"/>
</dbReference>
<dbReference type="EC" id="2.3.1.-" evidence="6"/>
<dbReference type="PANTHER" id="PTHR43178">
    <property type="entry name" value="DIHYDROLIPOAMIDE ACETYLTRANSFERASE COMPONENT OF PYRUVATE DEHYDROGENASE COMPLEX"/>
    <property type="match status" value="1"/>
</dbReference>
<evidence type="ECO:0000256" key="1">
    <source>
        <dbReference type="ARBA" id="ARBA00001938"/>
    </source>
</evidence>
<reference evidence="10 11" key="1">
    <citation type="submission" date="2019-06" db="EMBL/GenBank/DDBJ databases">
        <title>Whole genome shotgun sequence of Microbacterium testaceum NBRC 12675.</title>
        <authorList>
            <person name="Hosoyama A."/>
            <person name="Uohara A."/>
            <person name="Ohji S."/>
            <person name="Ichikawa N."/>
        </authorList>
    </citation>
    <scope>NUCLEOTIDE SEQUENCE [LARGE SCALE GENOMIC DNA]</scope>
    <source>
        <strain evidence="10 11">NBRC 12675</strain>
    </source>
</reference>
<dbReference type="EMBL" id="BJML01000004">
    <property type="protein sequence ID" value="GEB45589.1"/>
    <property type="molecule type" value="Genomic_DNA"/>
</dbReference>
<comment type="similarity">
    <text evidence="2 6">Belongs to the 2-oxoacid dehydrogenase family.</text>
</comment>
<dbReference type="GeneID" id="57144227"/>
<keyword evidence="10" id="KW-0670">Pyruvate</keyword>
<dbReference type="GO" id="GO:0016407">
    <property type="term" value="F:acetyltransferase activity"/>
    <property type="evidence" value="ECO:0007669"/>
    <property type="project" value="TreeGrafter"/>
</dbReference>
<dbReference type="InterPro" id="IPR004167">
    <property type="entry name" value="PSBD"/>
</dbReference>
<dbReference type="InterPro" id="IPR003016">
    <property type="entry name" value="2-oxoA_DH_lipoyl-BS"/>
</dbReference>
<dbReference type="SUPFAM" id="SSF51230">
    <property type="entry name" value="Single hybrid motif"/>
    <property type="match status" value="2"/>
</dbReference>
<evidence type="ECO:0000256" key="4">
    <source>
        <dbReference type="ARBA" id="ARBA00022823"/>
    </source>
</evidence>
<evidence type="ECO:0000256" key="6">
    <source>
        <dbReference type="RuleBase" id="RU003423"/>
    </source>
</evidence>
<feature type="domain" description="Lipoyl-binding" evidence="8">
    <location>
        <begin position="2"/>
        <end position="77"/>
    </location>
</feature>
<dbReference type="GO" id="GO:0031405">
    <property type="term" value="F:lipoic acid binding"/>
    <property type="evidence" value="ECO:0007669"/>
    <property type="project" value="TreeGrafter"/>
</dbReference>
<dbReference type="PROSITE" id="PS00189">
    <property type="entry name" value="LIPOYL"/>
    <property type="match status" value="2"/>
</dbReference>
<sequence>MSTSVVLPALGESVTEGTVTRWLKQVGDTVQEDEGLLEISTDKVDTEIPSPVSGVIEEILVQEDETVEVGAVLAKIGDGSGAASSDDAPQAAPVEQESAPAEEAAPAESAPVEQAAPAEQSAPAAGGDSTEVKLPELGESVTEGTVTRWLKAVGDDVAVDEPLLEISTDKVDTEIPSPVAGTLQEILVQEDETVNVGAALARIGSGAAPAAQPAEPAPAPAAEEKPAAPAPAAEQKPAEQPAPAAEEKPAAPAPAVEKPVEQAPAASSNDDVTYVTPLVRRLAQQQGVDLASVKGSGVGGRIRKEDVLKAAEAAKAAPAASSAPAAAAPAAPAPVEVSPLRGTTQKMSRLRKVIAERAVASMQATAQLTTVVEVDVTKLAALRDRMKGEFQQKTGDKLSFLPFFAIAAIEGLKAYPIINSTVEGDEIVYPAHENVSIAVDTERGLLTPVVKDAGDKNIAQLAREIADLAARTRDNKLKPDELAGGTFTLTNTGSRGALFDTPIVFLPQSAILGLGAVVKKPGIVSVDGKDAIAVRSYVYLALSYDHRIIDGADAARFLGTVKARLEAAQFEGDLGI</sequence>
<gene>
    <name evidence="10" type="ORF">MTE01_15340</name>
</gene>
<keyword evidence="4 6" id="KW-0450">Lipoyl</keyword>
<name>A0A4Y3QKW4_MICTE</name>
<evidence type="ECO:0000259" key="9">
    <source>
        <dbReference type="PROSITE" id="PS51826"/>
    </source>
</evidence>
<feature type="compositionally biased region" description="Low complexity" evidence="7">
    <location>
        <begin position="230"/>
        <end position="244"/>
    </location>
</feature>
<dbReference type="Gene3D" id="2.40.50.100">
    <property type="match status" value="2"/>
</dbReference>
<feature type="domain" description="Peripheral subunit-binding (PSBD)" evidence="9">
    <location>
        <begin position="274"/>
        <end position="311"/>
    </location>
</feature>
<evidence type="ECO:0000313" key="11">
    <source>
        <dbReference type="Proteomes" id="UP000319525"/>
    </source>
</evidence>
<dbReference type="Gene3D" id="4.10.320.10">
    <property type="entry name" value="E3-binding domain"/>
    <property type="match status" value="1"/>
</dbReference>
<dbReference type="Gene3D" id="3.30.559.10">
    <property type="entry name" value="Chloramphenicol acetyltransferase-like domain"/>
    <property type="match status" value="1"/>
</dbReference>
<dbReference type="Pfam" id="PF02817">
    <property type="entry name" value="E3_binding"/>
    <property type="match status" value="1"/>
</dbReference>
<dbReference type="PROSITE" id="PS50968">
    <property type="entry name" value="BIOTINYL_LIPOYL"/>
    <property type="match status" value="2"/>
</dbReference>
<feature type="region of interest" description="Disordered" evidence="7">
    <location>
        <begin position="318"/>
        <end position="342"/>
    </location>
</feature>
<evidence type="ECO:0000256" key="2">
    <source>
        <dbReference type="ARBA" id="ARBA00007317"/>
    </source>
</evidence>
<keyword evidence="5 6" id="KW-0012">Acyltransferase</keyword>
<dbReference type="OrthoDB" id="9805770at2"/>
<keyword evidence="3 6" id="KW-0808">Transferase</keyword>
<feature type="compositionally biased region" description="Low complexity" evidence="7">
    <location>
        <begin position="318"/>
        <end position="339"/>
    </location>
</feature>
<dbReference type="InterPro" id="IPR001078">
    <property type="entry name" value="2-oxoacid_DH_actylTfrase"/>
</dbReference>
<dbReference type="InterPro" id="IPR011053">
    <property type="entry name" value="Single_hybrid_motif"/>
</dbReference>
<evidence type="ECO:0000259" key="8">
    <source>
        <dbReference type="PROSITE" id="PS50968"/>
    </source>
</evidence>